<dbReference type="InterPro" id="IPR024571">
    <property type="entry name" value="ERAP1-like_C_dom"/>
</dbReference>
<dbReference type="GO" id="GO:0006508">
    <property type="term" value="P:proteolysis"/>
    <property type="evidence" value="ECO:0007669"/>
    <property type="project" value="TreeGrafter"/>
</dbReference>
<dbReference type="GO" id="GO:0070006">
    <property type="term" value="F:metalloaminopeptidase activity"/>
    <property type="evidence" value="ECO:0007669"/>
    <property type="project" value="TreeGrafter"/>
</dbReference>
<accession>A0A2G9ULX6</accession>
<dbReference type="PANTHER" id="PTHR11533:SF301">
    <property type="entry name" value="AMINOPEPTIDASE"/>
    <property type="match status" value="1"/>
</dbReference>
<dbReference type="InterPro" id="IPR027268">
    <property type="entry name" value="Peptidase_M4/M1_CTD_sf"/>
</dbReference>
<evidence type="ECO:0000313" key="4">
    <source>
        <dbReference type="EMBL" id="PIO71146.1"/>
    </source>
</evidence>
<dbReference type="GO" id="GO:0042277">
    <property type="term" value="F:peptide binding"/>
    <property type="evidence" value="ECO:0007669"/>
    <property type="project" value="TreeGrafter"/>
</dbReference>
<dbReference type="InterPro" id="IPR014782">
    <property type="entry name" value="Peptidase_M1_dom"/>
</dbReference>
<protein>
    <recommendedName>
        <fullName evidence="6">ERAP1-like C-terminal domain-containing protein</fullName>
    </recommendedName>
</protein>
<dbReference type="Proteomes" id="UP000230423">
    <property type="component" value="Unassembled WGS sequence"/>
</dbReference>
<organism evidence="4 5">
    <name type="scientific">Teladorsagia circumcincta</name>
    <name type="common">Brown stomach worm</name>
    <name type="synonym">Ostertagia circumcincta</name>
    <dbReference type="NCBI Taxonomy" id="45464"/>
    <lineage>
        <taxon>Eukaryota</taxon>
        <taxon>Metazoa</taxon>
        <taxon>Ecdysozoa</taxon>
        <taxon>Nematoda</taxon>
        <taxon>Chromadorea</taxon>
        <taxon>Rhabditida</taxon>
        <taxon>Rhabditina</taxon>
        <taxon>Rhabditomorpha</taxon>
        <taxon>Strongyloidea</taxon>
        <taxon>Trichostrongylidae</taxon>
        <taxon>Teladorsagia</taxon>
    </lineage>
</organism>
<evidence type="ECO:0000313" key="5">
    <source>
        <dbReference type="Proteomes" id="UP000230423"/>
    </source>
</evidence>
<evidence type="ECO:0000259" key="2">
    <source>
        <dbReference type="Pfam" id="PF01433"/>
    </source>
</evidence>
<evidence type="ECO:0008006" key="6">
    <source>
        <dbReference type="Google" id="ProtNLM"/>
    </source>
</evidence>
<dbReference type="GO" id="GO:0043171">
    <property type="term" value="P:peptide catabolic process"/>
    <property type="evidence" value="ECO:0007669"/>
    <property type="project" value="TreeGrafter"/>
</dbReference>
<reference evidence="4 5" key="1">
    <citation type="submission" date="2015-09" db="EMBL/GenBank/DDBJ databases">
        <title>Draft genome of the parasitic nematode Teladorsagia circumcincta isolate WARC Sus (inbred).</title>
        <authorList>
            <person name="Mitreva M."/>
        </authorList>
    </citation>
    <scope>NUCLEOTIDE SEQUENCE [LARGE SCALE GENOMIC DNA]</scope>
    <source>
        <strain evidence="4 5">S</strain>
    </source>
</reference>
<dbReference type="GO" id="GO:0005737">
    <property type="term" value="C:cytoplasm"/>
    <property type="evidence" value="ECO:0007669"/>
    <property type="project" value="TreeGrafter"/>
</dbReference>
<feature type="domain" description="ERAP1-like C-terminal" evidence="3">
    <location>
        <begin position="181"/>
        <end position="254"/>
    </location>
</feature>
<proteinExistence type="inferred from homology"/>
<name>A0A2G9ULX6_TELCI</name>
<keyword evidence="5" id="KW-1185">Reference proteome</keyword>
<comment type="similarity">
    <text evidence="1">Belongs to the peptidase M1 family.</text>
</comment>
<dbReference type="EMBL" id="KZ346040">
    <property type="protein sequence ID" value="PIO71146.1"/>
    <property type="molecule type" value="Genomic_DNA"/>
</dbReference>
<dbReference type="Pfam" id="PF01433">
    <property type="entry name" value="Peptidase_M1"/>
    <property type="match status" value="1"/>
</dbReference>
<dbReference type="AlphaFoldDB" id="A0A2G9ULX6"/>
<dbReference type="Pfam" id="PF11838">
    <property type="entry name" value="ERAP1_C"/>
    <property type="match status" value="1"/>
</dbReference>
<gene>
    <name evidence="4" type="ORF">TELCIR_06965</name>
</gene>
<dbReference type="GO" id="GO:0005615">
    <property type="term" value="C:extracellular space"/>
    <property type="evidence" value="ECO:0007669"/>
    <property type="project" value="TreeGrafter"/>
</dbReference>
<dbReference type="GO" id="GO:0016020">
    <property type="term" value="C:membrane"/>
    <property type="evidence" value="ECO:0007669"/>
    <property type="project" value="TreeGrafter"/>
</dbReference>
<dbReference type="SUPFAM" id="SSF55486">
    <property type="entry name" value="Metalloproteases ('zincins'), catalytic domain"/>
    <property type="match status" value="1"/>
</dbReference>
<dbReference type="Gene3D" id="1.10.390.10">
    <property type="entry name" value="Neutral Protease Domain 2"/>
    <property type="match status" value="1"/>
</dbReference>
<evidence type="ECO:0000259" key="3">
    <source>
        <dbReference type="Pfam" id="PF11838"/>
    </source>
</evidence>
<feature type="domain" description="Peptidase M1 membrane alanine aminopeptidase" evidence="2">
    <location>
        <begin position="2"/>
        <end position="92"/>
    </location>
</feature>
<dbReference type="InterPro" id="IPR050344">
    <property type="entry name" value="Peptidase_M1_aminopeptidases"/>
</dbReference>
<sequence length="365" mass="42154">MTDATASTHPLRWLADKPSELMRGVSAISYKKGASFLAMITAILGTDDFYEGVKAFLNKYSYDAVEAYELYEAWYQAGSRAKKTFKNISTFVDFCQEWTDQIGFPLISVKSVNDSTFEVTQERYKKDPTEADPTEYNISPWYNFRWDVPLWYQMNDEPEKMNWLEMGKPLYIPANTASTTIVVNVDRYGFYRQNYDLEGWEKIGKQLLQKHTVYSLRTRNAIISDAFAAALVDRIEYMTALDLLKYLKEEAIYMRSVLLSIYKKEFFDELSRNHTDDRFFFDNKLKMEIIEAICSTGETSCIDEYAKLFKQEVHVKCKEGMRASECVKVAAPLRAGTYCYGVHRIGEAASNKVTKRTSIAQTMSK</sequence>
<dbReference type="GO" id="GO:0008270">
    <property type="term" value="F:zinc ion binding"/>
    <property type="evidence" value="ECO:0007669"/>
    <property type="project" value="InterPro"/>
</dbReference>
<dbReference type="Gene3D" id="2.60.40.1910">
    <property type="match status" value="1"/>
</dbReference>
<dbReference type="Gene3D" id="1.25.50.20">
    <property type="match status" value="2"/>
</dbReference>
<dbReference type="OrthoDB" id="10031169at2759"/>
<dbReference type="PANTHER" id="PTHR11533">
    <property type="entry name" value="PROTEASE M1 ZINC METALLOPROTEASE"/>
    <property type="match status" value="1"/>
</dbReference>
<evidence type="ECO:0000256" key="1">
    <source>
        <dbReference type="ARBA" id="ARBA00010136"/>
    </source>
</evidence>